<dbReference type="InterPro" id="IPR036188">
    <property type="entry name" value="FAD/NAD-bd_sf"/>
</dbReference>
<dbReference type="GO" id="GO:0016491">
    <property type="term" value="F:oxidoreductase activity"/>
    <property type="evidence" value="ECO:0007669"/>
    <property type="project" value="UniProtKB-KW"/>
</dbReference>
<dbReference type="GO" id="GO:0005737">
    <property type="term" value="C:cytoplasm"/>
    <property type="evidence" value="ECO:0007669"/>
    <property type="project" value="TreeGrafter"/>
</dbReference>
<keyword evidence="4" id="KW-0560">Oxidoreductase</keyword>
<keyword evidence="3" id="KW-0285">Flavoprotein</keyword>
<dbReference type="Pfam" id="PF01266">
    <property type="entry name" value="DAO"/>
    <property type="match status" value="1"/>
</dbReference>
<comment type="cofactor">
    <cofactor evidence="1">
        <name>FAD</name>
        <dbReference type="ChEBI" id="CHEBI:57692"/>
    </cofactor>
</comment>
<feature type="domain" description="FAD dependent oxidoreductase" evidence="5">
    <location>
        <begin position="2"/>
        <end position="350"/>
    </location>
</feature>
<dbReference type="Gene3D" id="3.30.9.10">
    <property type="entry name" value="D-Amino Acid Oxidase, subunit A, domain 2"/>
    <property type="match status" value="1"/>
</dbReference>
<evidence type="ECO:0000256" key="2">
    <source>
        <dbReference type="ARBA" id="ARBA00009410"/>
    </source>
</evidence>
<evidence type="ECO:0000256" key="4">
    <source>
        <dbReference type="ARBA" id="ARBA00023002"/>
    </source>
</evidence>
<dbReference type="EMBL" id="PDOA01000007">
    <property type="protein sequence ID" value="PWC28543.1"/>
    <property type="molecule type" value="Genomic_DNA"/>
</dbReference>
<dbReference type="OrthoDB" id="9804379at2"/>
<keyword evidence="7" id="KW-1185">Reference proteome</keyword>
<dbReference type="Proteomes" id="UP000245048">
    <property type="component" value="Unassembled WGS sequence"/>
</dbReference>
<organism evidence="6 7">
    <name type="scientific">Teichococcus aestuarii</name>
    <dbReference type="NCBI Taxonomy" id="568898"/>
    <lineage>
        <taxon>Bacteria</taxon>
        <taxon>Pseudomonadati</taxon>
        <taxon>Pseudomonadota</taxon>
        <taxon>Alphaproteobacteria</taxon>
        <taxon>Acetobacterales</taxon>
        <taxon>Roseomonadaceae</taxon>
        <taxon>Roseomonas</taxon>
    </lineage>
</organism>
<evidence type="ECO:0000256" key="1">
    <source>
        <dbReference type="ARBA" id="ARBA00001974"/>
    </source>
</evidence>
<proteinExistence type="inferred from homology"/>
<dbReference type="PANTHER" id="PTHR13847:SF286">
    <property type="entry name" value="D-AMINO ACID DEHYDROGENASE"/>
    <property type="match status" value="1"/>
</dbReference>
<gene>
    <name evidence="6" type="ORF">CR165_12690</name>
</gene>
<dbReference type="PANTHER" id="PTHR13847">
    <property type="entry name" value="SARCOSINE DEHYDROGENASE-RELATED"/>
    <property type="match status" value="1"/>
</dbReference>
<accession>A0A2U1V3T3</accession>
<dbReference type="Gene3D" id="3.50.50.60">
    <property type="entry name" value="FAD/NAD(P)-binding domain"/>
    <property type="match status" value="1"/>
</dbReference>
<reference evidence="7" key="1">
    <citation type="submission" date="2017-10" db="EMBL/GenBank/DDBJ databases">
        <authorList>
            <person name="Toshchakov S.V."/>
            <person name="Goeva M.A."/>
        </authorList>
    </citation>
    <scope>NUCLEOTIDE SEQUENCE [LARGE SCALE GENOMIC DNA]</scope>
    <source>
        <strain evidence="7">JR1/69-1-13</strain>
    </source>
</reference>
<dbReference type="InterPro" id="IPR006076">
    <property type="entry name" value="FAD-dep_OxRdtase"/>
</dbReference>
<protein>
    <submittedName>
        <fullName evidence="6">FAD-dependent oxidoreductase</fullName>
    </submittedName>
</protein>
<comment type="similarity">
    <text evidence="2">Belongs to the DadA oxidoreductase family.</text>
</comment>
<evidence type="ECO:0000259" key="5">
    <source>
        <dbReference type="Pfam" id="PF01266"/>
    </source>
</evidence>
<evidence type="ECO:0000256" key="3">
    <source>
        <dbReference type="ARBA" id="ARBA00022630"/>
    </source>
</evidence>
<comment type="caution">
    <text evidence="6">The sequence shown here is derived from an EMBL/GenBank/DDBJ whole genome shotgun (WGS) entry which is preliminary data.</text>
</comment>
<evidence type="ECO:0000313" key="7">
    <source>
        <dbReference type="Proteomes" id="UP000245048"/>
    </source>
</evidence>
<dbReference type="AlphaFoldDB" id="A0A2U1V3T3"/>
<evidence type="ECO:0000313" key="6">
    <source>
        <dbReference type="EMBL" id="PWC28543.1"/>
    </source>
</evidence>
<sequence>MRVIVVGAGILGASAAYHLARGGAEVVILDPMLEGRATAAGAGIVCPWSSRVTDADWYRLSGGGARDYPALVAQLAEDGETDLGYRRVGALCIAGEEAGLEETEARIRARLPAAPEAGTLSRLAPEEARALFPPLRPGEPALHLSGAARVDGRLLAAALLRAAQRHGAVAHRDVVTGLATEAGRVCGAWVGGRLFGGDAVLLAAGAWAPPLLAPLGIDLAVQPQRGQILHLLLPGQQTRDWPVLLPMSSHYLLAFDDSRIVVGATREVGSGFDHRLTAGGVMQVLRQALGVAPGLETATLHEMRIGMRPMGPDLKPLLGPVPGVEGLVIGNGLGAGGLTMGPYAGRLLAQHLLQGGADIPLAPYDPLRR</sequence>
<name>A0A2U1V3T3_9PROT</name>
<dbReference type="SUPFAM" id="SSF51905">
    <property type="entry name" value="FAD/NAD(P)-binding domain"/>
    <property type="match status" value="1"/>
</dbReference>
<dbReference type="RefSeq" id="WP_109517364.1">
    <property type="nucleotide sequence ID" value="NZ_PDOA01000007.1"/>
</dbReference>
<dbReference type="SUPFAM" id="SSF54373">
    <property type="entry name" value="FAD-linked reductases, C-terminal domain"/>
    <property type="match status" value="1"/>
</dbReference>